<dbReference type="GO" id="GO:0012505">
    <property type="term" value="C:endomembrane system"/>
    <property type="evidence" value="ECO:0007669"/>
    <property type="project" value="UniProtKB-SubCell"/>
</dbReference>
<dbReference type="InterPro" id="IPR020635">
    <property type="entry name" value="Tyr_kinase_cat_dom"/>
</dbReference>
<keyword evidence="13" id="KW-0732">Signal</keyword>
<dbReference type="SMART" id="SM00219">
    <property type="entry name" value="TyrKc"/>
    <property type="match status" value="2"/>
</dbReference>
<feature type="domain" description="Protein kinase" evidence="14">
    <location>
        <begin position="331"/>
        <end position="590"/>
    </location>
</feature>
<dbReference type="Gene3D" id="1.10.510.10">
    <property type="entry name" value="Transferase(Phosphotransferase) domain 1"/>
    <property type="match status" value="2"/>
</dbReference>
<evidence type="ECO:0000256" key="2">
    <source>
        <dbReference type="ARBA" id="ARBA00004308"/>
    </source>
</evidence>
<dbReference type="EC" id="2.7.10.1" evidence="3"/>
<dbReference type="Proteomes" id="UP000887540">
    <property type="component" value="Unplaced"/>
</dbReference>
<feature type="region of interest" description="Disordered" evidence="12">
    <location>
        <begin position="622"/>
        <end position="670"/>
    </location>
</feature>
<evidence type="ECO:0000256" key="9">
    <source>
        <dbReference type="ARBA" id="ARBA00023137"/>
    </source>
</evidence>
<dbReference type="PROSITE" id="PS00109">
    <property type="entry name" value="PROTEIN_KINASE_TYR"/>
    <property type="match status" value="2"/>
</dbReference>
<evidence type="ECO:0000256" key="1">
    <source>
        <dbReference type="ARBA" id="ARBA00004167"/>
    </source>
</evidence>
<dbReference type="InterPro" id="IPR011009">
    <property type="entry name" value="Kinase-like_dom_sf"/>
</dbReference>
<keyword evidence="5 11" id="KW-0547">Nucleotide-binding</keyword>
<name>A0A914DFQ2_9BILA</name>
<keyword evidence="9" id="KW-0829">Tyrosine-protein kinase</keyword>
<dbReference type="Gene3D" id="3.30.200.20">
    <property type="entry name" value="Phosphorylase Kinase, domain 1"/>
    <property type="match status" value="1"/>
</dbReference>
<evidence type="ECO:0000256" key="7">
    <source>
        <dbReference type="ARBA" id="ARBA00022840"/>
    </source>
</evidence>
<keyword evidence="6" id="KW-0418">Kinase</keyword>
<comment type="catalytic activity">
    <reaction evidence="10">
        <text>L-tyrosyl-[protein] + ATP = O-phospho-L-tyrosyl-[protein] + ADP + H(+)</text>
        <dbReference type="Rhea" id="RHEA:10596"/>
        <dbReference type="Rhea" id="RHEA-COMP:10136"/>
        <dbReference type="Rhea" id="RHEA-COMP:20101"/>
        <dbReference type="ChEBI" id="CHEBI:15378"/>
        <dbReference type="ChEBI" id="CHEBI:30616"/>
        <dbReference type="ChEBI" id="CHEBI:46858"/>
        <dbReference type="ChEBI" id="CHEBI:61978"/>
        <dbReference type="ChEBI" id="CHEBI:456216"/>
        <dbReference type="EC" id="2.7.10.1"/>
    </reaction>
</comment>
<feature type="compositionally biased region" description="Polar residues" evidence="12">
    <location>
        <begin position="271"/>
        <end position="281"/>
    </location>
</feature>
<reference evidence="16" key="1">
    <citation type="submission" date="2022-11" db="UniProtKB">
        <authorList>
            <consortium name="WormBaseParasite"/>
        </authorList>
    </citation>
    <scope>IDENTIFICATION</scope>
</reference>
<feature type="chain" id="PRO_5037551002" description="receptor protein-tyrosine kinase" evidence="13">
    <location>
        <begin position="21"/>
        <end position="685"/>
    </location>
</feature>
<dbReference type="FunFam" id="1.10.510.10:FF:001512">
    <property type="entry name" value="Receptor tyrosine-protein kinase erbB-2"/>
    <property type="match status" value="2"/>
</dbReference>
<dbReference type="WBParaSite" id="ACRNAN_scaffold2398.g10473.t1">
    <property type="protein sequence ID" value="ACRNAN_scaffold2398.g10473.t1"/>
    <property type="gene ID" value="ACRNAN_scaffold2398.g10473"/>
</dbReference>
<evidence type="ECO:0000256" key="10">
    <source>
        <dbReference type="ARBA" id="ARBA00051243"/>
    </source>
</evidence>
<feature type="compositionally biased region" description="Polar residues" evidence="12">
    <location>
        <begin position="657"/>
        <end position="670"/>
    </location>
</feature>
<evidence type="ECO:0000256" key="13">
    <source>
        <dbReference type="SAM" id="SignalP"/>
    </source>
</evidence>
<dbReference type="InterPro" id="IPR001245">
    <property type="entry name" value="Ser-Thr/Tyr_kinase_cat_dom"/>
</dbReference>
<feature type="domain" description="Protein kinase" evidence="14">
    <location>
        <begin position="1"/>
        <end position="212"/>
    </location>
</feature>
<sequence>MARLSHMHLIKLIGICLADGAKIVIPLRPLGSLENYLHTNRNKIKSSNLILYCYQISLGMKYLAERQIVHRDLATRNVLMKNSKHIEITDFGLSGLIQNGITTPSVMPSPWMAMECLKDPQRNLYCEATDVWSFGITCWEILTFAQLPYENVVLDPSNVIQSLYFYLNNGNRLPRPERCSLELFETLLLCWASNPTSRPKFKTLKETFNEYNETPNRFVLSKKPTNDIEMTHQEVITVYQEKKRETSNQLKNEPVTEQGFEQEISNHPESEQASTSSTMNNLPYHTSYNSFRNKSRNFKSARGRTSNYANIQINQKLTINSLIVIPIDQLYIGKEKLGEGQFGSVYIGHYITKERKIKVAIKAINNVDEQELIKEAGIVARFSHMHLIKLFGICLANGAKIVLPLRPLGSLKNYLHANRNKIKSSYLILYCYQISLGMEYLAERQIVHRDLAARNVLMKNSSHVEITDFGLSGLIQNDITTPSSMPCRWVAMECLKDSQKNLYCEATDVWSFGITCWEILTFAQLPYEDVDLDPSNVMQSLYNYLNNGSRLSTPESCSLELFVTLLLCWASNPTSRPKFKTLKETFNEYNETPNRFVLSKKPTNDIEMTHQEFIKGYEDAYRKENESKNRETSNQLEDEQATEQGLEQEISNHPESEQESISSTTNTLPYYTSYNSANIQIDQKL</sequence>
<dbReference type="SUPFAM" id="SSF56112">
    <property type="entry name" value="Protein kinase-like (PK-like)"/>
    <property type="match status" value="2"/>
</dbReference>
<feature type="region of interest" description="Disordered" evidence="12">
    <location>
        <begin position="241"/>
        <end position="281"/>
    </location>
</feature>
<dbReference type="GO" id="GO:0061564">
    <property type="term" value="P:axon development"/>
    <property type="evidence" value="ECO:0007669"/>
    <property type="project" value="UniProtKB-ARBA"/>
</dbReference>
<dbReference type="PANTHER" id="PTHR24416:SF566">
    <property type="entry name" value="EPIDERMAL GROWTH FACTOR RECEPTOR"/>
    <property type="match status" value="1"/>
</dbReference>
<comment type="subcellular location">
    <subcellularLocation>
        <location evidence="2">Endomembrane system</location>
    </subcellularLocation>
    <subcellularLocation>
        <location evidence="1">Membrane</location>
        <topology evidence="1">Single-pass membrane protein</topology>
    </subcellularLocation>
</comment>
<dbReference type="GO" id="GO:0043066">
    <property type="term" value="P:negative regulation of apoptotic process"/>
    <property type="evidence" value="ECO:0007669"/>
    <property type="project" value="TreeGrafter"/>
</dbReference>
<dbReference type="GO" id="GO:0009925">
    <property type="term" value="C:basal plasma membrane"/>
    <property type="evidence" value="ECO:0007669"/>
    <property type="project" value="TreeGrafter"/>
</dbReference>
<dbReference type="PROSITE" id="PS50011">
    <property type="entry name" value="PROTEIN_KINASE_DOM"/>
    <property type="match status" value="2"/>
</dbReference>
<dbReference type="InterPro" id="IPR000719">
    <property type="entry name" value="Prot_kinase_dom"/>
</dbReference>
<accession>A0A914DFQ2</accession>
<evidence type="ECO:0000313" key="16">
    <source>
        <dbReference type="WBParaSite" id="ACRNAN_scaffold2398.g10473.t1"/>
    </source>
</evidence>
<evidence type="ECO:0000256" key="11">
    <source>
        <dbReference type="PROSITE-ProRule" id="PRU10141"/>
    </source>
</evidence>
<dbReference type="InterPro" id="IPR050122">
    <property type="entry name" value="RTK"/>
</dbReference>
<dbReference type="InterPro" id="IPR017441">
    <property type="entry name" value="Protein_kinase_ATP_BS"/>
</dbReference>
<evidence type="ECO:0000256" key="6">
    <source>
        <dbReference type="ARBA" id="ARBA00022777"/>
    </source>
</evidence>
<evidence type="ECO:0000256" key="4">
    <source>
        <dbReference type="ARBA" id="ARBA00022679"/>
    </source>
</evidence>
<keyword evidence="7 11" id="KW-0067">ATP-binding</keyword>
<evidence type="ECO:0000256" key="5">
    <source>
        <dbReference type="ARBA" id="ARBA00022741"/>
    </source>
</evidence>
<evidence type="ECO:0000259" key="14">
    <source>
        <dbReference type="PROSITE" id="PS50011"/>
    </source>
</evidence>
<organism evidence="15 16">
    <name type="scientific">Acrobeloides nanus</name>
    <dbReference type="NCBI Taxonomy" id="290746"/>
    <lineage>
        <taxon>Eukaryota</taxon>
        <taxon>Metazoa</taxon>
        <taxon>Ecdysozoa</taxon>
        <taxon>Nematoda</taxon>
        <taxon>Chromadorea</taxon>
        <taxon>Rhabditida</taxon>
        <taxon>Tylenchina</taxon>
        <taxon>Cephalobomorpha</taxon>
        <taxon>Cephaloboidea</taxon>
        <taxon>Cephalobidae</taxon>
        <taxon>Acrobeloides</taxon>
    </lineage>
</organism>
<dbReference type="PANTHER" id="PTHR24416">
    <property type="entry name" value="TYROSINE-PROTEIN KINASE RECEPTOR"/>
    <property type="match status" value="1"/>
</dbReference>
<dbReference type="Pfam" id="PF07714">
    <property type="entry name" value="PK_Tyr_Ser-Thr"/>
    <property type="match status" value="2"/>
</dbReference>
<dbReference type="AlphaFoldDB" id="A0A914DFQ2"/>
<feature type="compositionally biased region" description="Basic and acidic residues" evidence="12">
    <location>
        <begin position="622"/>
        <end position="631"/>
    </location>
</feature>
<dbReference type="InterPro" id="IPR008266">
    <property type="entry name" value="Tyr_kinase_AS"/>
</dbReference>
<feature type="binding site" evidence="11">
    <location>
        <position position="362"/>
    </location>
    <ligand>
        <name>ATP</name>
        <dbReference type="ChEBI" id="CHEBI:30616"/>
    </ligand>
</feature>
<dbReference type="GO" id="GO:0005524">
    <property type="term" value="F:ATP binding"/>
    <property type="evidence" value="ECO:0007669"/>
    <property type="project" value="UniProtKB-UniRule"/>
</dbReference>
<feature type="signal peptide" evidence="13">
    <location>
        <begin position="1"/>
        <end position="20"/>
    </location>
</feature>
<dbReference type="GO" id="GO:0004714">
    <property type="term" value="F:transmembrane receptor protein tyrosine kinase activity"/>
    <property type="evidence" value="ECO:0007669"/>
    <property type="project" value="UniProtKB-EC"/>
</dbReference>
<dbReference type="GO" id="GO:0007169">
    <property type="term" value="P:cell surface receptor protein tyrosine kinase signaling pathway"/>
    <property type="evidence" value="ECO:0007669"/>
    <property type="project" value="TreeGrafter"/>
</dbReference>
<dbReference type="PRINTS" id="PR00109">
    <property type="entry name" value="TYRKINASE"/>
</dbReference>
<keyword evidence="8" id="KW-0472">Membrane</keyword>
<dbReference type="GO" id="GO:0048680">
    <property type="term" value="P:positive regulation of axon regeneration"/>
    <property type="evidence" value="ECO:0007669"/>
    <property type="project" value="UniProtKB-ARBA"/>
</dbReference>
<dbReference type="PROSITE" id="PS00107">
    <property type="entry name" value="PROTEIN_KINASE_ATP"/>
    <property type="match status" value="1"/>
</dbReference>
<evidence type="ECO:0000256" key="12">
    <source>
        <dbReference type="SAM" id="MobiDB-lite"/>
    </source>
</evidence>
<evidence type="ECO:0000256" key="8">
    <source>
        <dbReference type="ARBA" id="ARBA00023136"/>
    </source>
</evidence>
<proteinExistence type="predicted"/>
<dbReference type="GO" id="GO:0008284">
    <property type="term" value="P:positive regulation of cell population proliferation"/>
    <property type="evidence" value="ECO:0007669"/>
    <property type="project" value="TreeGrafter"/>
</dbReference>
<keyword evidence="4" id="KW-0808">Transferase</keyword>
<evidence type="ECO:0000256" key="3">
    <source>
        <dbReference type="ARBA" id="ARBA00011902"/>
    </source>
</evidence>
<keyword evidence="15" id="KW-1185">Reference proteome</keyword>
<evidence type="ECO:0000313" key="15">
    <source>
        <dbReference type="Proteomes" id="UP000887540"/>
    </source>
</evidence>
<protein>
    <recommendedName>
        <fullName evidence="3">receptor protein-tyrosine kinase</fullName>
        <ecNumber evidence="3">2.7.10.1</ecNumber>
    </recommendedName>
</protein>
<dbReference type="GO" id="GO:0043235">
    <property type="term" value="C:receptor complex"/>
    <property type="evidence" value="ECO:0007669"/>
    <property type="project" value="TreeGrafter"/>
</dbReference>